<dbReference type="HOGENOM" id="CLU_2130960_0_0_9"/>
<dbReference type="PATRIC" id="fig|44252.3.peg.3828"/>
<keyword evidence="3" id="KW-1185">Reference proteome</keyword>
<protein>
    <submittedName>
        <fullName evidence="1">Uncharacterized protein</fullName>
    </submittedName>
</protein>
<dbReference type="EMBL" id="WNZZ01000036">
    <property type="protein sequence ID" value="MUG26134.1"/>
    <property type="molecule type" value="Genomic_DNA"/>
</dbReference>
<evidence type="ECO:0000313" key="3">
    <source>
        <dbReference type="Proteomes" id="UP000029278"/>
    </source>
</evidence>
<evidence type="ECO:0000313" key="4">
    <source>
        <dbReference type="Proteomes" id="UP000442469"/>
    </source>
</evidence>
<reference evidence="2 4" key="2">
    <citation type="submission" date="2019-11" db="EMBL/GenBank/DDBJ databases">
        <title>Draft genome sequences of five Paenibacillus species of dairy origin.</title>
        <authorList>
            <person name="Olajide A.M."/>
            <person name="Chen S."/>
            <person name="Lapointe G."/>
        </authorList>
    </citation>
    <scope>NUCLEOTIDE SEQUENCE [LARGE SCALE GENOMIC DNA]</scope>
    <source>
        <strain evidence="2 4">3CT49</strain>
    </source>
</reference>
<comment type="caution">
    <text evidence="1">The sequence shown here is derived from an EMBL/GenBank/DDBJ whole genome shotgun (WGS) entry which is preliminary data.</text>
</comment>
<dbReference type="Proteomes" id="UP000029278">
    <property type="component" value="Unassembled WGS sequence"/>
</dbReference>
<organism evidence="1 3">
    <name type="scientific">Paenibacillus macerans</name>
    <name type="common">Bacillus macerans</name>
    <dbReference type="NCBI Taxonomy" id="44252"/>
    <lineage>
        <taxon>Bacteria</taxon>
        <taxon>Bacillati</taxon>
        <taxon>Bacillota</taxon>
        <taxon>Bacilli</taxon>
        <taxon>Bacillales</taxon>
        <taxon>Paenibacillaceae</taxon>
        <taxon>Paenibacillus</taxon>
    </lineage>
</organism>
<dbReference type="GeneID" id="77009651"/>
<dbReference type="RefSeq" id="WP_124333591.1">
    <property type="nucleotide sequence ID" value="NZ_BGML01000022.1"/>
</dbReference>
<gene>
    <name evidence="1" type="ORF">DJ90_5895</name>
    <name evidence="2" type="ORF">GNQ08_27615</name>
</gene>
<name>A0A090Z9Z2_PAEMA</name>
<sequence length="113" mass="12423">MVQSRMRQDAPLLPSEYGNLSASGLGFDGLADKSTSEIADLYHRTMDTLAKYKVRLEEKSGITPGEAGGKPAFDPNSEAGKAELELLDQSLRPIAKVFESFEVDYSQKIDIRL</sequence>
<dbReference type="EMBL" id="JMQA01000034">
    <property type="protein sequence ID" value="KFN07467.1"/>
    <property type="molecule type" value="Genomic_DNA"/>
</dbReference>
<proteinExistence type="predicted"/>
<dbReference type="AlphaFoldDB" id="A0A090Z9Z2"/>
<reference evidence="1 3" key="1">
    <citation type="submission" date="2014-04" db="EMBL/GenBank/DDBJ databases">
        <authorList>
            <person name="Bishop-Lilly K.A."/>
            <person name="Broomall S.M."/>
            <person name="Chain P.S."/>
            <person name="Chertkov O."/>
            <person name="Coyne S.R."/>
            <person name="Daligault H.E."/>
            <person name="Davenport K.W."/>
            <person name="Erkkila T."/>
            <person name="Frey K.G."/>
            <person name="Gibbons H.S."/>
            <person name="Gu W."/>
            <person name="Jaissle J."/>
            <person name="Johnson S.L."/>
            <person name="Koroleva G.I."/>
            <person name="Ladner J.T."/>
            <person name="Lo C.-C."/>
            <person name="Minogue T.D."/>
            <person name="Munk C."/>
            <person name="Palacios G.F."/>
            <person name="Redden C.L."/>
            <person name="Rosenzweig C.N."/>
            <person name="Scholz M.B."/>
            <person name="Teshima H."/>
            <person name="Xu Y."/>
        </authorList>
    </citation>
    <scope>NUCLEOTIDE SEQUENCE [LARGE SCALE GENOMIC DNA]</scope>
    <source>
        <strain evidence="1 3">8244</strain>
    </source>
</reference>
<accession>A0A090Z9Z2</accession>
<dbReference type="Proteomes" id="UP000442469">
    <property type="component" value="Unassembled WGS sequence"/>
</dbReference>
<evidence type="ECO:0000313" key="2">
    <source>
        <dbReference type="EMBL" id="MUG26134.1"/>
    </source>
</evidence>
<evidence type="ECO:0000313" key="1">
    <source>
        <dbReference type="EMBL" id="KFN07467.1"/>
    </source>
</evidence>
<dbReference type="OrthoDB" id="2586499at2"/>